<gene>
    <name evidence="1" type="ORF">D5086_021176</name>
</gene>
<evidence type="ECO:0000313" key="1">
    <source>
        <dbReference type="EMBL" id="KAL3575893.1"/>
    </source>
</evidence>
<evidence type="ECO:0000313" key="2">
    <source>
        <dbReference type="Proteomes" id="UP000309997"/>
    </source>
</evidence>
<comment type="caution">
    <text evidence="1">The sequence shown here is derived from an EMBL/GenBank/DDBJ whole genome shotgun (WGS) entry which is preliminary data.</text>
</comment>
<dbReference type="Proteomes" id="UP000309997">
    <property type="component" value="Unassembled WGS sequence"/>
</dbReference>
<accession>A0ACC4BBD8</accession>
<name>A0ACC4BBD8_POPAL</name>
<reference evidence="1 2" key="1">
    <citation type="journal article" date="2024" name="Plant Biotechnol. J.">
        <title>Genome and CRISPR/Cas9 system of a widespread forest tree (Populus alba) in the world.</title>
        <authorList>
            <person name="Liu Y.J."/>
            <person name="Jiang P.F."/>
            <person name="Han X.M."/>
            <person name="Li X.Y."/>
            <person name="Wang H.M."/>
            <person name="Wang Y.J."/>
            <person name="Wang X.X."/>
            <person name="Zeng Q.Y."/>
        </authorList>
    </citation>
    <scope>NUCLEOTIDE SEQUENCE [LARGE SCALE GENOMIC DNA]</scope>
    <source>
        <strain evidence="2">cv. PAL-ZL1</strain>
    </source>
</reference>
<keyword evidence="2" id="KW-1185">Reference proteome</keyword>
<proteinExistence type="predicted"/>
<organism evidence="1 2">
    <name type="scientific">Populus alba</name>
    <name type="common">White poplar</name>
    <dbReference type="NCBI Taxonomy" id="43335"/>
    <lineage>
        <taxon>Eukaryota</taxon>
        <taxon>Viridiplantae</taxon>
        <taxon>Streptophyta</taxon>
        <taxon>Embryophyta</taxon>
        <taxon>Tracheophyta</taxon>
        <taxon>Spermatophyta</taxon>
        <taxon>Magnoliopsida</taxon>
        <taxon>eudicotyledons</taxon>
        <taxon>Gunneridae</taxon>
        <taxon>Pentapetalae</taxon>
        <taxon>rosids</taxon>
        <taxon>fabids</taxon>
        <taxon>Malpighiales</taxon>
        <taxon>Salicaceae</taxon>
        <taxon>Saliceae</taxon>
        <taxon>Populus</taxon>
    </lineage>
</organism>
<dbReference type="EMBL" id="RCHU02000011">
    <property type="protein sequence ID" value="KAL3575893.1"/>
    <property type="molecule type" value="Genomic_DNA"/>
</dbReference>
<protein>
    <submittedName>
        <fullName evidence="1">Uncharacterized protein</fullName>
    </submittedName>
</protein>
<sequence>MNKEQSLSSSSPIISNLTETLLGHLGPCASCIITSTPLFVFVILISLPPQTPAFIRQVRNIMGGCAGKFKGSDDLPPEPLPTEAPVNPGQAEGETVAQEEEVGENKTQAPLVDIYEKKPEGEKPAEPEAAAAAEPEKKDETPVAKSEDKVEAAAVITEEPAKETEKKESDVAPAKEANKDAPLVTV</sequence>